<name>A0A370T9T8_9HELO</name>
<gene>
    <name evidence="4" type="ORF">BP5553_10279</name>
</gene>
<dbReference type="Gene3D" id="3.30.900.10">
    <property type="entry name" value="HORMA domain"/>
    <property type="match status" value="1"/>
</dbReference>
<dbReference type="Pfam" id="PF02301">
    <property type="entry name" value="HORMA"/>
    <property type="match status" value="1"/>
</dbReference>
<proteinExistence type="inferred from homology"/>
<reference evidence="4 5" key="1">
    <citation type="journal article" date="2018" name="IMA Fungus">
        <title>IMA Genome-F 9: Draft genome sequence of Annulohypoxylon stygium, Aspergillus mulundensis, Berkeleyomyces basicola (syn. Thielaviopsis basicola), Ceratocystis smalleyi, two Cercospora beticola strains, Coleophoma cylindrospora, Fusarium fracticaudum, Phialophora cf. hyalina, and Morchella septimelata.</title>
        <authorList>
            <person name="Wingfield B.D."/>
            <person name="Bills G.F."/>
            <person name="Dong Y."/>
            <person name="Huang W."/>
            <person name="Nel W.J."/>
            <person name="Swalarsk-Parry B.S."/>
            <person name="Vaghefi N."/>
            <person name="Wilken P.M."/>
            <person name="An Z."/>
            <person name="de Beer Z.W."/>
            <person name="De Vos L."/>
            <person name="Chen L."/>
            <person name="Duong T.A."/>
            <person name="Gao Y."/>
            <person name="Hammerbacher A."/>
            <person name="Kikkert J.R."/>
            <person name="Li Y."/>
            <person name="Li H."/>
            <person name="Li K."/>
            <person name="Li Q."/>
            <person name="Liu X."/>
            <person name="Ma X."/>
            <person name="Naidoo K."/>
            <person name="Pethybridge S.J."/>
            <person name="Sun J."/>
            <person name="Steenkamp E.T."/>
            <person name="van der Nest M.A."/>
            <person name="van Wyk S."/>
            <person name="Wingfield M.J."/>
            <person name="Xiong C."/>
            <person name="Yue Q."/>
            <person name="Zhang X."/>
        </authorList>
    </citation>
    <scope>NUCLEOTIDE SEQUENCE [LARGE SCALE GENOMIC DNA]</scope>
    <source>
        <strain evidence="4 5">BP 5553</strain>
    </source>
</reference>
<accession>A0A370T9T8</accession>
<dbReference type="STRING" id="2656787.A0A370T9T8"/>
<dbReference type="EMBL" id="NPIC01000015">
    <property type="protein sequence ID" value="RDL30401.1"/>
    <property type="molecule type" value="Genomic_DNA"/>
</dbReference>
<evidence type="ECO:0000259" key="3">
    <source>
        <dbReference type="PROSITE" id="PS50815"/>
    </source>
</evidence>
<dbReference type="OrthoDB" id="21254at2759"/>
<sequence length="241" mass="26529">MASSASASASAPPPPTPILNTALSLHRTLTDFLTVAIHTILYTRSLYPQTTFLTSRAYNLPVHQNRHPAVCAWINSAVTSLTPLLSSNAAKRVVIVIYSPQLEVLERYIFDISRFPVISEKEKLTEFADETRGMSNITDVEEQLRATIRRLEYAGSKMAPLPEKCTYTLAVELRDEAEPPIGHPQPWVPSEPSLQTGEKGESEIIGRDLGGVRSTPVRLVAAGDFVLEAWIEEGKAKFDGD</sequence>
<comment type="similarity">
    <text evidence="1">Belongs to the MAD2 family.</text>
</comment>
<evidence type="ECO:0000313" key="5">
    <source>
        <dbReference type="Proteomes" id="UP000254866"/>
    </source>
</evidence>
<dbReference type="InterPro" id="IPR045091">
    <property type="entry name" value="Mad2-like"/>
</dbReference>
<dbReference type="GeneID" id="43603128"/>
<dbReference type="InterPro" id="IPR036570">
    <property type="entry name" value="HORMA_dom_sf"/>
</dbReference>
<dbReference type="AlphaFoldDB" id="A0A370T9T8"/>
<dbReference type="RefSeq" id="XP_031864926.1">
    <property type="nucleotide sequence ID" value="XM_032018902.1"/>
</dbReference>
<dbReference type="Proteomes" id="UP000254866">
    <property type="component" value="Unassembled WGS sequence"/>
</dbReference>
<dbReference type="SUPFAM" id="SSF56019">
    <property type="entry name" value="The spindle assembly checkpoint protein mad2"/>
    <property type="match status" value="1"/>
</dbReference>
<keyword evidence="5" id="KW-1185">Reference proteome</keyword>
<feature type="domain" description="HORMA" evidence="3">
    <location>
        <begin position="23"/>
        <end position="223"/>
    </location>
</feature>
<dbReference type="InterPro" id="IPR003511">
    <property type="entry name" value="HORMA_dom"/>
</dbReference>
<feature type="region of interest" description="Disordered" evidence="2">
    <location>
        <begin position="178"/>
        <end position="203"/>
    </location>
</feature>
<evidence type="ECO:0000256" key="2">
    <source>
        <dbReference type="SAM" id="MobiDB-lite"/>
    </source>
</evidence>
<dbReference type="GO" id="GO:0016035">
    <property type="term" value="C:zeta DNA polymerase complex"/>
    <property type="evidence" value="ECO:0007669"/>
    <property type="project" value="TreeGrafter"/>
</dbReference>
<dbReference type="PROSITE" id="PS50815">
    <property type="entry name" value="HORMA"/>
    <property type="match status" value="1"/>
</dbReference>
<dbReference type="PANTHER" id="PTHR11842:SF10">
    <property type="entry name" value="MITOTIC SPINDLE ASSEMBLY CHECKPOINT PROTEIN MAD2B"/>
    <property type="match status" value="1"/>
</dbReference>
<comment type="caution">
    <text evidence="4">The sequence shown here is derived from an EMBL/GenBank/DDBJ whole genome shotgun (WGS) entry which is preliminary data.</text>
</comment>
<dbReference type="PANTHER" id="PTHR11842">
    <property type="entry name" value="MITOTIC SPINDLE ASSEMBLY CHECKPOINT PROTEIN MAD2"/>
    <property type="match status" value="1"/>
</dbReference>
<protein>
    <submittedName>
        <fullName evidence="4">The spindle assembly checkpoint protein mad2</fullName>
    </submittedName>
</protein>
<organism evidence="4 5">
    <name type="scientific">Venustampulla echinocandica</name>
    <dbReference type="NCBI Taxonomy" id="2656787"/>
    <lineage>
        <taxon>Eukaryota</taxon>
        <taxon>Fungi</taxon>
        <taxon>Dikarya</taxon>
        <taxon>Ascomycota</taxon>
        <taxon>Pezizomycotina</taxon>
        <taxon>Leotiomycetes</taxon>
        <taxon>Helotiales</taxon>
        <taxon>Pleuroascaceae</taxon>
        <taxon>Venustampulla</taxon>
    </lineage>
</organism>
<evidence type="ECO:0000313" key="4">
    <source>
        <dbReference type="EMBL" id="RDL30401.1"/>
    </source>
</evidence>
<evidence type="ECO:0000256" key="1">
    <source>
        <dbReference type="ARBA" id="ARBA00010348"/>
    </source>
</evidence>